<dbReference type="Proteomes" id="UP001221757">
    <property type="component" value="Unassembled WGS sequence"/>
</dbReference>
<organism evidence="1 2">
    <name type="scientific">Mycena rosella</name>
    <name type="common">Pink bonnet</name>
    <name type="synonym">Agaricus rosellus</name>
    <dbReference type="NCBI Taxonomy" id="1033263"/>
    <lineage>
        <taxon>Eukaryota</taxon>
        <taxon>Fungi</taxon>
        <taxon>Dikarya</taxon>
        <taxon>Basidiomycota</taxon>
        <taxon>Agaricomycotina</taxon>
        <taxon>Agaricomycetes</taxon>
        <taxon>Agaricomycetidae</taxon>
        <taxon>Agaricales</taxon>
        <taxon>Marasmiineae</taxon>
        <taxon>Mycenaceae</taxon>
        <taxon>Mycena</taxon>
    </lineage>
</organism>
<protein>
    <submittedName>
        <fullName evidence="1">Uncharacterized protein</fullName>
    </submittedName>
</protein>
<keyword evidence="2" id="KW-1185">Reference proteome</keyword>
<name>A0AAD7D3X8_MYCRO</name>
<reference evidence="1" key="1">
    <citation type="submission" date="2023-03" db="EMBL/GenBank/DDBJ databases">
        <title>Massive genome expansion in bonnet fungi (Mycena s.s.) driven by repeated elements and novel gene families across ecological guilds.</title>
        <authorList>
            <consortium name="Lawrence Berkeley National Laboratory"/>
            <person name="Harder C.B."/>
            <person name="Miyauchi S."/>
            <person name="Viragh M."/>
            <person name="Kuo A."/>
            <person name="Thoen E."/>
            <person name="Andreopoulos B."/>
            <person name="Lu D."/>
            <person name="Skrede I."/>
            <person name="Drula E."/>
            <person name="Henrissat B."/>
            <person name="Morin E."/>
            <person name="Kohler A."/>
            <person name="Barry K."/>
            <person name="LaButti K."/>
            <person name="Morin E."/>
            <person name="Salamov A."/>
            <person name="Lipzen A."/>
            <person name="Mereny Z."/>
            <person name="Hegedus B."/>
            <person name="Baldrian P."/>
            <person name="Stursova M."/>
            <person name="Weitz H."/>
            <person name="Taylor A."/>
            <person name="Grigoriev I.V."/>
            <person name="Nagy L.G."/>
            <person name="Martin F."/>
            <person name="Kauserud H."/>
        </authorList>
    </citation>
    <scope>NUCLEOTIDE SEQUENCE</scope>
    <source>
        <strain evidence="1">CBHHK067</strain>
    </source>
</reference>
<dbReference type="EMBL" id="JARKIE010000148">
    <property type="protein sequence ID" value="KAJ7675472.1"/>
    <property type="molecule type" value="Genomic_DNA"/>
</dbReference>
<sequence>MREIGKATTEQMWAKEDTHRGLGGTGLNLTMGKDMIFERFGGACLGYSVSQKSSVGFLVGLTVGVAELIRAGKVKVKQGAEIARFTQNSAVFTGGLSPEIDAVIYATSYESICDAMRGLFGDAFMEQTNVVWGIDEGELSAERMLLRLGASWRA</sequence>
<gene>
    <name evidence="1" type="ORF">B0H17DRAFT_1207656</name>
</gene>
<proteinExistence type="predicted"/>
<evidence type="ECO:0000313" key="1">
    <source>
        <dbReference type="EMBL" id="KAJ7675472.1"/>
    </source>
</evidence>
<comment type="caution">
    <text evidence="1">The sequence shown here is derived from an EMBL/GenBank/DDBJ whole genome shotgun (WGS) entry which is preliminary data.</text>
</comment>
<accession>A0AAD7D3X8</accession>
<evidence type="ECO:0000313" key="2">
    <source>
        <dbReference type="Proteomes" id="UP001221757"/>
    </source>
</evidence>
<dbReference type="AlphaFoldDB" id="A0AAD7D3X8"/>